<dbReference type="Pfam" id="PF00225">
    <property type="entry name" value="Kinesin"/>
    <property type="match status" value="1"/>
</dbReference>
<feature type="domain" description="Kinesin motor" evidence="8">
    <location>
        <begin position="1"/>
        <end position="324"/>
    </location>
</feature>
<keyword evidence="4 5" id="KW-0505">Motor protein</keyword>
<feature type="compositionally biased region" description="Low complexity" evidence="7">
    <location>
        <begin position="955"/>
        <end position="982"/>
    </location>
</feature>
<dbReference type="GO" id="GO:0008017">
    <property type="term" value="F:microtubule binding"/>
    <property type="evidence" value="ECO:0007669"/>
    <property type="project" value="InterPro"/>
</dbReference>
<keyword evidence="1 5" id="KW-0547">Nucleotide-binding</keyword>
<proteinExistence type="inferred from homology"/>
<protein>
    <recommendedName>
        <fullName evidence="8">Kinesin motor domain-containing protein</fullName>
    </recommendedName>
</protein>
<dbReference type="GO" id="GO:0005524">
    <property type="term" value="F:ATP binding"/>
    <property type="evidence" value="ECO:0007669"/>
    <property type="project" value="UniProtKB-UniRule"/>
</dbReference>
<feature type="region of interest" description="Disordered" evidence="7">
    <location>
        <begin position="355"/>
        <end position="400"/>
    </location>
</feature>
<dbReference type="EMBL" id="AAYY01000014">
    <property type="protein sequence ID" value="EDP41959.1"/>
    <property type="molecule type" value="Genomic_DNA"/>
</dbReference>
<dbReference type="VEuPathDB" id="FungiDB:MGL_3640"/>
<feature type="region of interest" description="Disordered" evidence="7">
    <location>
        <begin position="1"/>
        <end position="35"/>
    </location>
</feature>
<dbReference type="PANTHER" id="PTHR47968">
    <property type="entry name" value="CENTROMERE PROTEIN E"/>
    <property type="match status" value="1"/>
</dbReference>
<feature type="region of interest" description="Disordered" evidence="7">
    <location>
        <begin position="422"/>
        <end position="458"/>
    </location>
</feature>
<feature type="binding site" evidence="5">
    <location>
        <begin position="82"/>
        <end position="89"/>
    </location>
    <ligand>
        <name>ATP</name>
        <dbReference type="ChEBI" id="CHEBI:30616"/>
    </ligand>
</feature>
<dbReference type="SMART" id="SM00129">
    <property type="entry name" value="KISc"/>
    <property type="match status" value="1"/>
</dbReference>
<dbReference type="GO" id="GO:0007018">
    <property type="term" value="P:microtubule-based movement"/>
    <property type="evidence" value="ECO:0007669"/>
    <property type="project" value="InterPro"/>
</dbReference>
<dbReference type="PRINTS" id="PR00380">
    <property type="entry name" value="KINESINHEAVY"/>
</dbReference>
<feature type="compositionally biased region" description="Pro residues" evidence="7">
    <location>
        <begin position="917"/>
        <end position="932"/>
    </location>
</feature>
<dbReference type="Gene3D" id="3.40.850.10">
    <property type="entry name" value="Kinesin motor domain"/>
    <property type="match status" value="1"/>
</dbReference>
<feature type="compositionally biased region" description="Low complexity" evidence="7">
    <location>
        <begin position="1005"/>
        <end position="1016"/>
    </location>
</feature>
<dbReference type="InParanoid" id="A8QA81"/>
<dbReference type="PROSITE" id="PS50067">
    <property type="entry name" value="KINESIN_MOTOR_2"/>
    <property type="match status" value="1"/>
</dbReference>
<dbReference type="PROSITE" id="PS00411">
    <property type="entry name" value="KINESIN_MOTOR_1"/>
    <property type="match status" value="1"/>
</dbReference>
<evidence type="ECO:0000256" key="5">
    <source>
        <dbReference type="PROSITE-ProRule" id="PRU00283"/>
    </source>
</evidence>
<feature type="compositionally biased region" description="Polar residues" evidence="7">
    <location>
        <begin position="358"/>
        <end position="370"/>
    </location>
</feature>
<dbReference type="GeneID" id="5853479"/>
<dbReference type="InterPro" id="IPR027640">
    <property type="entry name" value="Kinesin-like_fam"/>
</dbReference>
<feature type="region of interest" description="Disordered" evidence="7">
    <location>
        <begin position="659"/>
        <end position="1035"/>
    </location>
</feature>
<evidence type="ECO:0000256" key="4">
    <source>
        <dbReference type="ARBA" id="ARBA00023175"/>
    </source>
</evidence>
<dbReference type="InterPro" id="IPR019821">
    <property type="entry name" value="Kinesin_motor_CS"/>
</dbReference>
<feature type="compositionally biased region" description="Low complexity" evidence="7">
    <location>
        <begin position="899"/>
        <end position="911"/>
    </location>
</feature>
<comment type="caution">
    <text evidence="9">The sequence shown here is derived from an EMBL/GenBank/DDBJ whole genome shotgun (WGS) entry which is preliminary data.</text>
</comment>
<dbReference type="InterPro" id="IPR027417">
    <property type="entry name" value="P-loop_NTPase"/>
</dbReference>
<comment type="similarity">
    <text evidence="5">Belongs to the TRAFAC class myosin-kinesin ATPase superfamily. Kinesin family.</text>
</comment>
<dbReference type="SUPFAM" id="SSF52540">
    <property type="entry name" value="P-loop containing nucleoside triphosphate hydrolases"/>
    <property type="match status" value="1"/>
</dbReference>
<evidence type="ECO:0000313" key="10">
    <source>
        <dbReference type="Proteomes" id="UP000008837"/>
    </source>
</evidence>
<keyword evidence="3 6" id="KW-0175">Coiled coil</keyword>
<evidence type="ECO:0000256" key="3">
    <source>
        <dbReference type="ARBA" id="ARBA00023054"/>
    </source>
</evidence>
<reference evidence="9 10" key="1">
    <citation type="journal article" date="2007" name="Proc. Natl. Acad. Sci. U.S.A.">
        <title>Dandruff-associated Malassezia genomes reveal convergent and divergent virulence traits shared with plant and human fungal pathogens.</title>
        <authorList>
            <person name="Xu J."/>
            <person name="Saunders C.W."/>
            <person name="Hu P."/>
            <person name="Grant R.A."/>
            <person name="Boekhout T."/>
            <person name="Kuramae E.E."/>
            <person name="Kronstad J.W."/>
            <person name="Deangelis Y.M."/>
            <person name="Reeder N.L."/>
            <person name="Johnstone K.R."/>
            <person name="Leland M."/>
            <person name="Fieno A.M."/>
            <person name="Begley W.M."/>
            <person name="Sun Y."/>
            <person name="Lacey M.P."/>
            <person name="Chaudhary T."/>
            <person name="Keough T."/>
            <person name="Chu L."/>
            <person name="Sears R."/>
            <person name="Yuan B."/>
            <person name="Dawson T.L.Jr."/>
        </authorList>
    </citation>
    <scope>NUCLEOTIDE SEQUENCE [LARGE SCALE GENOMIC DNA]</scope>
    <source>
        <strain evidence="10">ATCC MYA-4612 / CBS 7966</strain>
    </source>
</reference>
<accession>A8QA81</accession>
<sequence>MPTDQHPSLARRAGSSKSTSSDDVDPCSMSASTSTSGLATYDFRFDNLVLGDEQTKALYEANVYPVVRSAMDGYNGTVFAYGQTGSGKTYTMSGTDREPGVIPRTVNDVFEIIRENPSCEYLLRVSYLEIYNETLRDLLVDPNAKRAVRPPRIFEEKGRVMLSGMEEQIVTTPQEVMALLQKGQRARHIGATDWNTRSSRSHCVFQITIESREQASKSEVRVSQLNLIDLAGSERAASEAVRRKEGAFINKSLLTLGTVIAKLTETSTSSDVHVPYRDSKLTRLLQTSLSGDARVTVICTVTLDKEHAIETLSTLKFGRRCKLVVTKAQRQTVLDDKALIEQYTREIQELRARLESSGVGSLSPTPSSSHGADRGESDPDDHLSAEREAAAQEVAAMEETRQDLRQQIDHLTRLILTSRSVAAQTPARSPLHSVSQEGSYASPARRGPRMSDLPPRNGDLDLHALRREIHELRVQQQAEREVHKRTVRALEEEVREWEEAASFAQKQNQGAKRELVRLREEHATDEAHREFRELVSVHRASELDDGKDAVHLQARVAALERALKEEKAMRDLISLPERPLALPMEARSGMTPPRVPLRSRSQGGSPVLTPVDEVHSLRRELAEQKALVSTLNACVHGWEARVRQQATMIAKLASLVVDDSDENDDDQKQMNESSTTEAERSPALPDTQARKPRLSGLRPSDVAQGKAKVGQAENSLRLERPATTKALPGRLSTSTLGLHGVPTLDDKAPSKTTGTRQLKNPLQPQEASTPHSHPRPPTPSHTSSSREPEKPKFSTSVATQSAQRDNTPASSPPPTTMTIHSPRTQRSRSTHISRTPPPSQSTTVTAPTATFLPKSPSHSFTPERRRVKDFVSMIKRPDATPMQPEVHIANPVRPEPRLATSASSRPTSTATQGRALPSPPKGSQPLPTPPSGAPTRSLPTPPNTSVKALRASWLAPAADTSAPPSSSVKPPPSSTTATSRPKGIASERKRPPPSPAETRSNLPPSMTSATTTMSAESRGEPPSKRSSSGAAESQAKLRARLSAYTAVASEQMAPTPQSGVVRGLALKPVQSMMQIPRGRKSHDTAILRELNELKSMPRVESSRVMYMPQTLPSNATMERLPATGYKTDASAYYI</sequence>
<feature type="compositionally biased region" description="Polar residues" evidence="7">
    <location>
        <begin position="750"/>
        <end position="767"/>
    </location>
</feature>
<evidence type="ECO:0000313" key="9">
    <source>
        <dbReference type="EMBL" id="EDP41959.1"/>
    </source>
</evidence>
<keyword evidence="10" id="KW-1185">Reference proteome</keyword>
<feature type="compositionally biased region" description="Polar residues" evidence="7">
    <location>
        <begin position="422"/>
        <end position="439"/>
    </location>
</feature>
<organism evidence="9 10">
    <name type="scientific">Malassezia globosa (strain ATCC MYA-4612 / CBS 7966)</name>
    <name type="common">Dandruff-associated fungus</name>
    <dbReference type="NCBI Taxonomy" id="425265"/>
    <lineage>
        <taxon>Eukaryota</taxon>
        <taxon>Fungi</taxon>
        <taxon>Dikarya</taxon>
        <taxon>Basidiomycota</taxon>
        <taxon>Ustilaginomycotina</taxon>
        <taxon>Malasseziomycetes</taxon>
        <taxon>Malasseziales</taxon>
        <taxon>Malasseziaceae</taxon>
        <taxon>Malassezia</taxon>
    </lineage>
</organism>
<dbReference type="AlphaFoldDB" id="A8QA81"/>
<evidence type="ECO:0000256" key="2">
    <source>
        <dbReference type="ARBA" id="ARBA00022840"/>
    </source>
</evidence>
<dbReference type="OMA" id="ATDWNTR"/>
<dbReference type="InterPro" id="IPR036961">
    <property type="entry name" value="Kinesin_motor_dom_sf"/>
</dbReference>
<dbReference type="InterPro" id="IPR001752">
    <property type="entry name" value="Kinesin_motor_dom"/>
</dbReference>
<dbReference type="RefSeq" id="XP_001729173.1">
    <property type="nucleotide sequence ID" value="XM_001729121.1"/>
</dbReference>
<dbReference type="PANTHER" id="PTHR47968:SF75">
    <property type="entry name" value="CENTROMERE-ASSOCIATED PROTEIN E"/>
    <property type="match status" value="1"/>
</dbReference>
<feature type="region of interest" description="Disordered" evidence="7">
    <location>
        <begin position="585"/>
        <end position="609"/>
    </location>
</feature>
<feature type="compositionally biased region" description="Polar residues" evidence="7">
    <location>
        <begin position="793"/>
        <end position="806"/>
    </location>
</feature>
<feature type="coiled-coil region" evidence="6">
    <location>
        <begin position="462"/>
        <end position="521"/>
    </location>
</feature>
<evidence type="ECO:0000256" key="7">
    <source>
        <dbReference type="SAM" id="MobiDB-lite"/>
    </source>
</evidence>
<feature type="compositionally biased region" description="Basic and acidic residues" evidence="7">
    <location>
        <begin position="371"/>
        <end position="390"/>
    </location>
</feature>
<evidence type="ECO:0000259" key="8">
    <source>
        <dbReference type="PROSITE" id="PS50067"/>
    </source>
</evidence>
<dbReference type="GO" id="GO:0003777">
    <property type="term" value="F:microtubule motor activity"/>
    <property type="evidence" value="ECO:0007669"/>
    <property type="project" value="InterPro"/>
</dbReference>
<name>A8QA81_MALGO</name>
<evidence type="ECO:0000256" key="6">
    <source>
        <dbReference type="SAM" id="Coils"/>
    </source>
</evidence>
<gene>
    <name evidence="9" type="ORF">MGL_3640</name>
</gene>
<dbReference type="KEGG" id="mgl:MGL_3640"/>
<dbReference type="OrthoDB" id="3176171at2759"/>
<evidence type="ECO:0000256" key="1">
    <source>
        <dbReference type="ARBA" id="ARBA00022741"/>
    </source>
</evidence>
<dbReference type="STRING" id="425265.A8QA81"/>
<keyword evidence="2 5" id="KW-0067">ATP-binding</keyword>
<dbReference type="Proteomes" id="UP000008837">
    <property type="component" value="Unassembled WGS sequence"/>
</dbReference>